<dbReference type="Proteomes" id="UP001589776">
    <property type="component" value="Unassembled WGS sequence"/>
</dbReference>
<reference evidence="2 3" key="1">
    <citation type="submission" date="2024-09" db="EMBL/GenBank/DDBJ databases">
        <authorList>
            <person name="Sun Q."/>
            <person name="Mori K."/>
        </authorList>
    </citation>
    <scope>NUCLEOTIDE SEQUENCE [LARGE SCALE GENOMIC DNA]</scope>
    <source>
        <strain evidence="2 3">CCM 7759</strain>
    </source>
</reference>
<sequence>MSIFVQALIVAGLCFILEWNAFRKASTGARIAISMSYLCSVAIWVYVFKSVQTVHPSEILQAALAALNPFRSGGL</sequence>
<dbReference type="EMBL" id="JBHLWN010000025">
    <property type="protein sequence ID" value="MFC0211976.1"/>
    <property type="molecule type" value="Genomic_DNA"/>
</dbReference>
<evidence type="ECO:0000256" key="1">
    <source>
        <dbReference type="SAM" id="Phobius"/>
    </source>
</evidence>
<proteinExistence type="predicted"/>
<keyword evidence="1" id="KW-0472">Membrane</keyword>
<gene>
    <name evidence="2" type="ORF">ACFFK0_05830</name>
</gene>
<organism evidence="2 3">
    <name type="scientific">Paenibacillus chartarius</name>
    <dbReference type="NCBI Taxonomy" id="747481"/>
    <lineage>
        <taxon>Bacteria</taxon>
        <taxon>Bacillati</taxon>
        <taxon>Bacillota</taxon>
        <taxon>Bacilli</taxon>
        <taxon>Bacillales</taxon>
        <taxon>Paenibacillaceae</taxon>
        <taxon>Paenibacillus</taxon>
    </lineage>
</organism>
<feature type="transmembrane region" description="Helical" evidence="1">
    <location>
        <begin position="6"/>
        <end position="22"/>
    </location>
</feature>
<dbReference type="RefSeq" id="WP_377469025.1">
    <property type="nucleotide sequence ID" value="NZ_JBHLWN010000025.1"/>
</dbReference>
<keyword evidence="3" id="KW-1185">Reference proteome</keyword>
<accession>A0ABV6DH52</accession>
<keyword evidence="1" id="KW-0812">Transmembrane</keyword>
<evidence type="ECO:0000313" key="2">
    <source>
        <dbReference type="EMBL" id="MFC0211976.1"/>
    </source>
</evidence>
<comment type="caution">
    <text evidence="2">The sequence shown here is derived from an EMBL/GenBank/DDBJ whole genome shotgun (WGS) entry which is preliminary data.</text>
</comment>
<keyword evidence="1" id="KW-1133">Transmembrane helix</keyword>
<feature type="transmembrane region" description="Helical" evidence="1">
    <location>
        <begin position="29"/>
        <end position="47"/>
    </location>
</feature>
<evidence type="ECO:0000313" key="3">
    <source>
        <dbReference type="Proteomes" id="UP001589776"/>
    </source>
</evidence>
<name>A0ABV6DH52_9BACL</name>
<protein>
    <submittedName>
        <fullName evidence="2">Uncharacterized protein</fullName>
    </submittedName>
</protein>